<dbReference type="RefSeq" id="WP_073607906.1">
    <property type="nucleotide sequence ID" value="NZ_MRCG01000004.1"/>
</dbReference>
<reference evidence="1 2" key="1">
    <citation type="submission" date="2016-11" db="EMBL/GenBank/DDBJ databases">
        <title>Draft Genome Sequences of Nine Cyanobacterial Strains from Diverse Habitats.</title>
        <authorList>
            <person name="Zhu T."/>
            <person name="Hou S."/>
            <person name="Lu X."/>
            <person name="Hess W.R."/>
        </authorList>
    </citation>
    <scope>NUCLEOTIDE SEQUENCE [LARGE SCALE GENOMIC DNA]</scope>
    <source>
        <strain evidence="1 2">NIES-30</strain>
    </source>
</reference>
<sequence>MNNSIAAAFGVGILAVALLAQISNQKKADLLMTTTLYVVIDCSTQEELQYGQVFLEKLYQKMPRYHGLIVDVMYGDGLSNRYSDRMSKKAIEEVYSSLILTNAGSQAFVQAIHRTELLAAEKTKSEEALHTVVLSQGLDDEMQLPSLESEIRALTGYNNFKLYIVGLEANTSLKLSSSFNPIQEHIEFSGTLPSELQEIIHDLGEEQQ</sequence>
<dbReference type="EMBL" id="MRCG01000004">
    <property type="protein sequence ID" value="OKH49123.1"/>
    <property type="molecule type" value="Genomic_DNA"/>
</dbReference>
<evidence type="ECO:0000313" key="2">
    <source>
        <dbReference type="Proteomes" id="UP000185557"/>
    </source>
</evidence>
<organism evidence="1 2">
    <name type="scientific">Phormidium tenue NIES-30</name>
    <dbReference type="NCBI Taxonomy" id="549789"/>
    <lineage>
        <taxon>Bacteria</taxon>
        <taxon>Bacillati</taxon>
        <taxon>Cyanobacteriota</taxon>
        <taxon>Cyanophyceae</taxon>
        <taxon>Oscillatoriophycideae</taxon>
        <taxon>Oscillatoriales</taxon>
        <taxon>Oscillatoriaceae</taxon>
        <taxon>Phormidium</taxon>
    </lineage>
</organism>
<accession>A0A1U7J7P8</accession>
<protein>
    <recommendedName>
        <fullName evidence="3">VWFA domain-containing protein</fullName>
    </recommendedName>
</protein>
<proteinExistence type="predicted"/>
<evidence type="ECO:0008006" key="3">
    <source>
        <dbReference type="Google" id="ProtNLM"/>
    </source>
</evidence>
<comment type="caution">
    <text evidence="1">The sequence shown here is derived from an EMBL/GenBank/DDBJ whole genome shotgun (WGS) entry which is preliminary data.</text>
</comment>
<keyword evidence="2" id="KW-1185">Reference proteome</keyword>
<evidence type="ECO:0000313" key="1">
    <source>
        <dbReference type="EMBL" id="OKH49123.1"/>
    </source>
</evidence>
<gene>
    <name evidence="1" type="ORF">NIES30_08140</name>
</gene>
<dbReference type="AlphaFoldDB" id="A0A1U7J7P8"/>
<dbReference type="OrthoDB" id="9829209at2"/>
<dbReference type="STRING" id="549789.NIES30_08140"/>
<dbReference type="Proteomes" id="UP000185557">
    <property type="component" value="Unassembled WGS sequence"/>
</dbReference>
<name>A0A1U7J7P8_9CYAN</name>